<sequence length="190" mass="21649">MASPYDVTPVRSPSELPRILDLQRKNLPKAISADEMRAQGFVTVEHDVSALERMHALAPSIIANHAGELVAYALTMPRECRSLMPVLVPMFDLLDTLDYQGRPLGEQRFYVMGQICIDKAHRGVGLFDQLYAGHRELYRERFDVLVTEVATRNTRSLRAHERVGFKPLHTYRDATDEWAIVAWDWSEPSA</sequence>
<dbReference type="EMBL" id="VIFM01000007">
    <property type="protein sequence ID" value="TQF17443.1"/>
    <property type="molecule type" value="Genomic_DNA"/>
</dbReference>
<organism evidence="2 3">
    <name type="scientific">Myxococcus llanfairpwllgwyngyllgogerychwyrndrobwllllantysiliogogogochensis</name>
    <dbReference type="NCBI Taxonomy" id="2590453"/>
    <lineage>
        <taxon>Bacteria</taxon>
        <taxon>Pseudomonadati</taxon>
        <taxon>Myxococcota</taxon>
        <taxon>Myxococcia</taxon>
        <taxon>Myxococcales</taxon>
        <taxon>Cystobacterineae</taxon>
        <taxon>Myxococcaceae</taxon>
        <taxon>Myxococcus</taxon>
    </lineage>
</organism>
<keyword evidence="3" id="KW-1185">Reference proteome</keyword>
<dbReference type="Pfam" id="PF00583">
    <property type="entry name" value="Acetyltransf_1"/>
    <property type="match status" value="1"/>
</dbReference>
<dbReference type="Proteomes" id="UP000315369">
    <property type="component" value="Unassembled WGS sequence"/>
</dbReference>
<evidence type="ECO:0000313" key="2">
    <source>
        <dbReference type="EMBL" id="TQF17443.1"/>
    </source>
</evidence>
<accession>A0A540X816</accession>
<dbReference type="SUPFAM" id="SSF55729">
    <property type="entry name" value="Acyl-CoA N-acyltransferases (Nat)"/>
    <property type="match status" value="1"/>
</dbReference>
<comment type="caution">
    <text evidence="2">The sequence shown here is derived from an EMBL/GenBank/DDBJ whole genome shotgun (WGS) entry which is preliminary data.</text>
</comment>
<proteinExistence type="predicted"/>
<dbReference type="Gene3D" id="3.40.630.30">
    <property type="match status" value="1"/>
</dbReference>
<dbReference type="GO" id="GO:0016747">
    <property type="term" value="F:acyltransferase activity, transferring groups other than amino-acyl groups"/>
    <property type="evidence" value="ECO:0007669"/>
    <property type="project" value="InterPro"/>
</dbReference>
<dbReference type="RefSeq" id="WP_141640885.1">
    <property type="nucleotide sequence ID" value="NZ_VIFM01000007.1"/>
</dbReference>
<evidence type="ECO:0000313" key="3">
    <source>
        <dbReference type="Proteomes" id="UP000315369"/>
    </source>
</evidence>
<name>A0A540X816_9BACT</name>
<dbReference type="InterPro" id="IPR000182">
    <property type="entry name" value="GNAT_dom"/>
</dbReference>
<dbReference type="PROSITE" id="PS51186">
    <property type="entry name" value="GNAT"/>
    <property type="match status" value="1"/>
</dbReference>
<keyword evidence="2" id="KW-0808">Transferase</keyword>
<reference evidence="2 3" key="1">
    <citation type="submission" date="2019-06" db="EMBL/GenBank/DDBJ databases">
        <authorList>
            <person name="Livingstone P."/>
            <person name="Whitworth D."/>
        </authorList>
    </citation>
    <scope>NUCLEOTIDE SEQUENCE [LARGE SCALE GENOMIC DNA]</scope>
    <source>
        <strain evidence="2 3">AM401</strain>
    </source>
</reference>
<evidence type="ECO:0000259" key="1">
    <source>
        <dbReference type="PROSITE" id="PS51186"/>
    </source>
</evidence>
<dbReference type="AlphaFoldDB" id="A0A540X816"/>
<dbReference type="OrthoDB" id="5109343at2"/>
<gene>
    <name evidence="2" type="ORF">FJV41_03105</name>
</gene>
<protein>
    <submittedName>
        <fullName evidence="2">GNAT family N-acetyltransferase</fullName>
    </submittedName>
</protein>
<feature type="domain" description="N-acetyltransferase" evidence="1">
    <location>
        <begin position="5"/>
        <end position="187"/>
    </location>
</feature>
<dbReference type="InterPro" id="IPR016181">
    <property type="entry name" value="Acyl_CoA_acyltransferase"/>
</dbReference>